<keyword evidence="12" id="KW-1185">Reference proteome</keyword>
<gene>
    <name evidence="11" type="ORF">EV194_101495</name>
</gene>
<evidence type="ECO:0000313" key="11">
    <source>
        <dbReference type="EMBL" id="TCO10862.1"/>
    </source>
</evidence>
<evidence type="ECO:0000256" key="7">
    <source>
        <dbReference type="PIRNR" id="PIRNR000077"/>
    </source>
</evidence>
<dbReference type="SUPFAM" id="SSF52833">
    <property type="entry name" value="Thioredoxin-like"/>
    <property type="match status" value="1"/>
</dbReference>
<dbReference type="InterPro" id="IPR013766">
    <property type="entry name" value="Thioredoxin_domain"/>
</dbReference>
<dbReference type="OrthoDB" id="9790390at2"/>
<dbReference type="PIRSF" id="PIRSF000077">
    <property type="entry name" value="Thioredoxin"/>
    <property type="match status" value="1"/>
</dbReference>
<dbReference type="CDD" id="cd02947">
    <property type="entry name" value="TRX_family"/>
    <property type="match status" value="1"/>
</dbReference>
<keyword evidence="4 9" id="KW-1015">Disulfide bond</keyword>
<dbReference type="AlphaFoldDB" id="A0A4R2GNH4"/>
<evidence type="ECO:0000256" key="6">
    <source>
        <dbReference type="NCBIfam" id="TIGR01068"/>
    </source>
</evidence>
<proteinExistence type="inferred from homology"/>
<evidence type="ECO:0000256" key="1">
    <source>
        <dbReference type="ARBA" id="ARBA00008987"/>
    </source>
</evidence>
<keyword evidence="3" id="KW-0249">Electron transport</keyword>
<keyword evidence="5 9" id="KW-0676">Redox-active center</keyword>
<dbReference type="RefSeq" id="WP_132431703.1">
    <property type="nucleotide sequence ID" value="NZ_SLWK01000001.1"/>
</dbReference>
<evidence type="ECO:0000313" key="12">
    <source>
        <dbReference type="Proteomes" id="UP000295221"/>
    </source>
</evidence>
<feature type="site" description="Contributes to redox potential value" evidence="8">
    <location>
        <position position="31"/>
    </location>
</feature>
<evidence type="ECO:0000256" key="8">
    <source>
        <dbReference type="PIRSR" id="PIRSR000077-1"/>
    </source>
</evidence>
<comment type="caution">
    <text evidence="11">The sequence shown here is derived from an EMBL/GenBank/DDBJ whole genome shotgun (WGS) entry which is preliminary data.</text>
</comment>
<evidence type="ECO:0000256" key="9">
    <source>
        <dbReference type="PIRSR" id="PIRSR000077-4"/>
    </source>
</evidence>
<protein>
    <recommendedName>
        <fullName evidence="6 7">Thioredoxin</fullName>
    </recommendedName>
</protein>
<dbReference type="PROSITE" id="PS00194">
    <property type="entry name" value="THIOREDOXIN_1"/>
    <property type="match status" value="1"/>
</dbReference>
<dbReference type="NCBIfam" id="TIGR01068">
    <property type="entry name" value="thioredoxin"/>
    <property type="match status" value="1"/>
</dbReference>
<evidence type="ECO:0000256" key="3">
    <source>
        <dbReference type="ARBA" id="ARBA00022982"/>
    </source>
</evidence>
<comment type="similarity">
    <text evidence="1 7">Belongs to the thioredoxin family.</text>
</comment>
<dbReference type="InterPro" id="IPR036249">
    <property type="entry name" value="Thioredoxin-like_sf"/>
</dbReference>
<keyword evidence="2" id="KW-0813">Transport</keyword>
<dbReference type="InterPro" id="IPR005746">
    <property type="entry name" value="Thioredoxin"/>
</dbReference>
<feature type="active site" description="Nucleophile" evidence="8">
    <location>
        <position position="30"/>
    </location>
</feature>
<dbReference type="GO" id="GO:0015035">
    <property type="term" value="F:protein-disulfide reductase activity"/>
    <property type="evidence" value="ECO:0007669"/>
    <property type="project" value="UniProtKB-UniRule"/>
</dbReference>
<evidence type="ECO:0000256" key="2">
    <source>
        <dbReference type="ARBA" id="ARBA00022448"/>
    </source>
</evidence>
<dbReference type="EMBL" id="SLWK01000001">
    <property type="protein sequence ID" value="TCO10862.1"/>
    <property type="molecule type" value="Genomic_DNA"/>
</dbReference>
<evidence type="ECO:0000256" key="5">
    <source>
        <dbReference type="ARBA" id="ARBA00023284"/>
    </source>
</evidence>
<feature type="site" description="Contributes to redox potential value" evidence="8">
    <location>
        <position position="32"/>
    </location>
</feature>
<evidence type="ECO:0000259" key="10">
    <source>
        <dbReference type="PROSITE" id="PS51352"/>
    </source>
</evidence>
<name>A0A4R2GNH4_9BACT</name>
<dbReference type="PRINTS" id="PR00421">
    <property type="entry name" value="THIOREDOXIN"/>
</dbReference>
<dbReference type="GO" id="GO:0005737">
    <property type="term" value="C:cytoplasm"/>
    <property type="evidence" value="ECO:0007669"/>
    <property type="project" value="TreeGrafter"/>
</dbReference>
<dbReference type="Pfam" id="PF00085">
    <property type="entry name" value="Thioredoxin"/>
    <property type="match status" value="1"/>
</dbReference>
<feature type="disulfide bond" description="Redox-active" evidence="9">
    <location>
        <begin position="30"/>
        <end position="33"/>
    </location>
</feature>
<dbReference type="Gene3D" id="3.40.30.10">
    <property type="entry name" value="Glutaredoxin"/>
    <property type="match status" value="1"/>
</dbReference>
<feature type="site" description="Deprotonates C-terminal active site Cys" evidence="8">
    <location>
        <position position="24"/>
    </location>
</feature>
<sequence>MAIEVTDSNFDELVMNSDKPVLLDFWAEWCGPCRMVTPIVAELADEYKDKAVVAKMDVDSNPETSVKFGIRNIPTILFFKNGEVVDKQVGAVPKTILASKLDAIL</sequence>
<dbReference type="PANTHER" id="PTHR45663">
    <property type="entry name" value="GEO12009P1"/>
    <property type="match status" value="1"/>
</dbReference>
<dbReference type="PANTHER" id="PTHR45663:SF11">
    <property type="entry name" value="GEO12009P1"/>
    <property type="match status" value="1"/>
</dbReference>
<accession>A0A4R2GNH4</accession>
<evidence type="ECO:0000256" key="4">
    <source>
        <dbReference type="ARBA" id="ARBA00023157"/>
    </source>
</evidence>
<dbReference type="FunFam" id="3.40.30.10:FF:000001">
    <property type="entry name" value="Thioredoxin"/>
    <property type="match status" value="1"/>
</dbReference>
<organism evidence="11 12">
    <name type="scientific">Natronoflexus pectinivorans</name>
    <dbReference type="NCBI Taxonomy" id="682526"/>
    <lineage>
        <taxon>Bacteria</taxon>
        <taxon>Pseudomonadati</taxon>
        <taxon>Bacteroidota</taxon>
        <taxon>Bacteroidia</taxon>
        <taxon>Marinilabiliales</taxon>
        <taxon>Marinilabiliaceae</taxon>
        <taxon>Natronoflexus</taxon>
    </lineage>
</organism>
<dbReference type="InterPro" id="IPR017937">
    <property type="entry name" value="Thioredoxin_CS"/>
</dbReference>
<feature type="domain" description="Thioredoxin" evidence="10">
    <location>
        <begin position="1"/>
        <end position="105"/>
    </location>
</feature>
<reference evidence="11 12" key="1">
    <citation type="submission" date="2019-03" db="EMBL/GenBank/DDBJ databases">
        <title>Genomic Encyclopedia of Type Strains, Phase IV (KMG-IV): sequencing the most valuable type-strain genomes for metagenomic binning, comparative biology and taxonomic classification.</title>
        <authorList>
            <person name="Goeker M."/>
        </authorList>
    </citation>
    <scope>NUCLEOTIDE SEQUENCE [LARGE SCALE GENOMIC DNA]</scope>
    <source>
        <strain evidence="11 12">DSM 24179</strain>
    </source>
</reference>
<feature type="active site" description="Nucleophile" evidence="8">
    <location>
        <position position="33"/>
    </location>
</feature>
<dbReference type="PROSITE" id="PS51352">
    <property type="entry name" value="THIOREDOXIN_2"/>
    <property type="match status" value="1"/>
</dbReference>
<dbReference type="Proteomes" id="UP000295221">
    <property type="component" value="Unassembled WGS sequence"/>
</dbReference>